<evidence type="ECO:0000313" key="2">
    <source>
        <dbReference type="EMBL" id="TDZ16158.1"/>
    </source>
</evidence>
<protein>
    <submittedName>
        <fullName evidence="2">Uncharacterized protein</fullName>
    </submittedName>
</protein>
<evidence type="ECO:0000313" key="3">
    <source>
        <dbReference type="Proteomes" id="UP000014480"/>
    </source>
</evidence>
<organism evidence="2 3">
    <name type="scientific">Colletotrichum orbiculare (strain 104-T / ATCC 96160 / CBS 514.97 / LARS 414 / MAFF 240422)</name>
    <name type="common">Cucumber anthracnose fungus</name>
    <name type="synonym">Colletotrichum lagenarium</name>
    <dbReference type="NCBI Taxonomy" id="1213857"/>
    <lineage>
        <taxon>Eukaryota</taxon>
        <taxon>Fungi</taxon>
        <taxon>Dikarya</taxon>
        <taxon>Ascomycota</taxon>
        <taxon>Pezizomycotina</taxon>
        <taxon>Sordariomycetes</taxon>
        <taxon>Hypocreomycetidae</taxon>
        <taxon>Glomerellales</taxon>
        <taxon>Glomerellaceae</taxon>
        <taxon>Colletotrichum</taxon>
        <taxon>Colletotrichum orbiculare species complex</taxon>
    </lineage>
</organism>
<dbReference type="AlphaFoldDB" id="A0A484FE95"/>
<comment type="caution">
    <text evidence="2">The sequence shown here is derived from an EMBL/GenBank/DDBJ whole genome shotgun (WGS) entry which is preliminary data.</text>
</comment>
<evidence type="ECO:0000256" key="1">
    <source>
        <dbReference type="SAM" id="MobiDB-lite"/>
    </source>
</evidence>
<proteinExistence type="predicted"/>
<name>A0A484FE95_COLOR</name>
<dbReference type="Proteomes" id="UP000014480">
    <property type="component" value="Unassembled WGS sequence"/>
</dbReference>
<feature type="region of interest" description="Disordered" evidence="1">
    <location>
        <begin position="20"/>
        <end position="40"/>
    </location>
</feature>
<gene>
    <name evidence="2" type="ORF">Cob_v010939</name>
</gene>
<sequence>MFHPSSFSTQDCTVLPSASTTIWNSTPRDAGRIAGSTNLHPSMSSITDNASWACTMPPPSIHSQQWGPFHPK</sequence>
<reference evidence="3" key="2">
    <citation type="journal article" date="2019" name="Mol. Plant Microbe Interact.">
        <title>Genome sequence resources for four phytopathogenic fungi from the Colletotrichum orbiculare species complex.</title>
        <authorList>
            <person name="Gan P."/>
            <person name="Tsushima A."/>
            <person name="Narusaka M."/>
            <person name="Narusaka Y."/>
            <person name="Takano Y."/>
            <person name="Kubo Y."/>
            <person name="Shirasu K."/>
        </authorList>
    </citation>
    <scope>GENOME REANNOTATION</scope>
    <source>
        <strain evidence="3">104-T / ATCC 96160 / CBS 514.97 / LARS 414 / MAFF 240422</strain>
    </source>
</reference>
<reference evidence="3" key="1">
    <citation type="journal article" date="2013" name="New Phytol.">
        <title>Comparative genomic and transcriptomic analyses reveal the hemibiotrophic stage shift of Colletotrichum fungi.</title>
        <authorList>
            <person name="Gan P."/>
            <person name="Ikeda K."/>
            <person name="Irieda H."/>
            <person name="Narusaka M."/>
            <person name="O'Connell R.J."/>
            <person name="Narusaka Y."/>
            <person name="Takano Y."/>
            <person name="Kubo Y."/>
            <person name="Shirasu K."/>
        </authorList>
    </citation>
    <scope>NUCLEOTIDE SEQUENCE [LARGE SCALE GENOMIC DNA]</scope>
    <source>
        <strain evidence="3">104-T / ATCC 96160 / CBS 514.97 / LARS 414 / MAFF 240422</strain>
    </source>
</reference>
<dbReference type="EMBL" id="AMCV02000036">
    <property type="protein sequence ID" value="TDZ16158.1"/>
    <property type="molecule type" value="Genomic_DNA"/>
</dbReference>
<accession>A0A484FE95</accession>
<keyword evidence="3" id="KW-1185">Reference proteome</keyword>